<feature type="compositionally biased region" description="Basic and acidic residues" evidence="1">
    <location>
        <begin position="1"/>
        <end position="17"/>
    </location>
</feature>
<protein>
    <submittedName>
        <fullName evidence="2">Uncharacterized protein</fullName>
    </submittedName>
</protein>
<reference evidence="2 3" key="1">
    <citation type="journal article" date="2016" name="Nat. Commun.">
        <title>Genomes of cryptic chimpanzee Plasmodium species reveal key evolutionary events leading to human malaria.</title>
        <authorList>
            <person name="Sundararaman S.A."/>
            <person name="Plenderleith L.J."/>
            <person name="Liu W."/>
            <person name="Loy D.E."/>
            <person name="Learn G.H."/>
            <person name="Li Y."/>
            <person name="Shaw K.S."/>
            <person name="Ayouba A."/>
            <person name="Peeters M."/>
            <person name="Speede S."/>
            <person name="Shaw G.M."/>
            <person name="Bushman F.D."/>
            <person name="Brisson D."/>
            <person name="Rayner J.C."/>
            <person name="Sharp P.M."/>
            <person name="Hahn B.H."/>
        </authorList>
    </citation>
    <scope>NUCLEOTIDE SEQUENCE [LARGE SCALE GENOMIC DNA]</scope>
    <source>
        <strain evidence="2 3">SY57</strain>
    </source>
</reference>
<evidence type="ECO:0000313" key="2">
    <source>
        <dbReference type="EMBL" id="KYO03059.1"/>
    </source>
</evidence>
<name>A0A151LV58_PLARE</name>
<feature type="non-terminal residue" evidence="2">
    <location>
        <position position="28"/>
    </location>
</feature>
<organism evidence="2 3">
    <name type="scientific">Plasmodium reichenowi</name>
    <dbReference type="NCBI Taxonomy" id="5854"/>
    <lineage>
        <taxon>Eukaryota</taxon>
        <taxon>Sar</taxon>
        <taxon>Alveolata</taxon>
        <taxon>Apicomplexa</taxon>
        <taxon>Aconoidasida</taxon>
        <taxon>Haemosporida</taxon>
        <taxon>Plasmodiidae</taxon>
        <taxon>Plasmodium</taxon>
        <taxon>Plasmodium (Laverania)</taxon>
    </lineage>
</organism>
<evidence type="ECO:0000313" key="3">
    <source>
        <dbReference type="Proteomes" id="UP000076359"/>
    </source>
</evidence>
<dbReference type="Proteomes" id="UP000076359">
    <property type="component" value="Unassembled WGS sequence"/>
</dbReference>
<comment type="caution">
    <text evidence="2">The sequence shown here is derived from an EMBL/GenBank/DDBJ whole genome shotgun (WGS) entry which is preliminary data.</text>
</comment>
<proteinExistence type="predicted"/>
<dbReference type="AlphaFoldDB" id="A0A151LV58"/>
<evidence type="ECO:0000256" key="1">
    <source>
        <dbReference type="SAM" id="MobiDB-lite"/>
    </source>
</evidence>
<sequence>MEKNIDGLLKSEEEKEQGNIFFKNGDYE</sequence>
<accession>A0A151LV58</accession>
<feature type="region of interest" description="Disordered" evidence="1">
    <location>
        <begin position="1"/>
        <end position="28"/>
    </location>
</feature>
<gene>
    <name evidence="2" type="ORF">PRSY57_0212400</name>
</gene>
<dbReference type="EMBL" id="LVLA01000003">
    <property type="protein sequence ID" value="KYO03059.1"/>
    <property type="molecule type" value="Genomic_DNA"/>
</dbReference>